<dbReference type="InterPro" id="IPR001304">
    <property type="entry name" value="C-type_lectin-like"/>
</dbReference>
<dbReference type="CDD" id="cd00037">
    <property type="entry name" value="CLECT"/>
    <property type="match status" value="1"/>
</dbReference>
<dbReference type="SMART" id="SM00034">
    <property type="entry name" value="CLECT"/>
    <property type="match status" value="1"/>
</dbReference>
<reference evidence="2" key="1">
    <citation type="submission" date="2021-03" db="EMBL/GenBank/DDBJ databases">
        <authorList>
            <person name="Bekaert M."/>
        </authorList>
    </citation>
    <scope>NUCLEOTIDE SEQUENCE</scope>
</reference>
<keyword evidence="3" id="KW-1185">Reference proteome</keyword>
<dbReference type="Proteomes" id="UP000683360">
    <property type="component" value="Unassembled WGS sequence"/>
</dbReference>
<accession>A0A8S3V7N8</accession>
<dbReference type="Pfam" id="PF00059">
    <property type="entry name" value="Lectin_C"/>
    <property type="match status" value="1"/>
</dbReference>
<dbReference type="PANTHER" id="PTHR22803">
    <property type="entry name" value="MANNOSE, PHOSPHOLIPASE, LECTIN RECEPTOR RELATED"/>
    <property type="match status" value="1"/>
</dbReference>
<evidence type="ECO:0000259" key="1">
    <source>
        <dbReference type="PROSITE" id="PS50041"/>
    </source>
</evidence>
<dbReference type="AlphaFoldDB" id="A0A8S3V7N8"/>
<organism evidence="2 3">
    <name type="scientific">Mytilus edulis</name>
    <name type="common">Blue mussel</name>
    <dbReference type="NCBI Taxonomy" id="6550"/>
    <lineage>
        <taxon>Eukaryota</taxon>
        <taxon>Metazoa</taxon>
        <taxon>Spiralia</taxon>
        <taxon>Lophotrochozoa</taxon>
        <taxon>Mollusca</taxon>
        <taxon>Bivalvia</taxon>
        <taxon>Autobranchia</taxon>
        <taxon>Pteriomorphia</taxon>
        <taxon>Mytilida</taxon>
        <taxon>Mytiloidea</taxon>
        <taxon>Mytilidae</taxon>
        <taxon>Mytilinae</taxon>
        <taxon>Mytilus</taxon>
    </lineage>
</organism>
<sequence>MQFDYTILIIRHISSDIWIGLYGNGINLVWQNTGKGMVYSNWDTSSPNTVKDVAVAMTQPNFQWTARPMTDQLSHALCQVNLMPVLTGMTYTAAKAQCETFALQPALLRSQEEAIIVKNALFTQNLLTDDYWIGLTTDGVTFSWNDGTPTTFTDWMVSNGEPNNMATSKCVKARGSAECKWYTTSCTQLYHFLCQYPTENLFPISQDIDQFSDITTEVYPVTTGNTWGNYPLTPHTGHIKRYFNLNSEDTKPQNQPYHVTQCQNEVRCASLCVRDRQCVTFVFNGSKCSLYTSFSSGSVNNVPGSTIWI</sequence>
<dbReference type="Gene3D" id="3.10.100.10">
    <property type="entry name" value="Mannose-Binding Protein A, subunit A"/>
    <property type="match status" value="2"/>
</dbReference>
<dbReference type="SUPFAM" id="SSF56436">
    <property type="entry name" value="C-type lectin-like"/>
    <property type="match status" value="2"/>
</dbReference>
<name>A0A8S3V7N8_MYTED</name>
<evidence type="ECO:0000313" key="2">
    <source>
        <dbReference type="EMBL" id="CAG2253246.1"/>
    </source>
</evidence>
<feature type="domain" description="C-type lectin" evidence="1">
    <location>
        <begin position="89"/>
        <end position="195"/>
    </location>
</feature>
<evidence type="ECO:0000313" key="3">
    <source>
        <dbReference type="Proteomes" id="UP000683360"/>
    </source>
</evidence>
<comment type="caution">
    <text evidence="2">The sequence shown here is derived from an EMBL/GenBank/DDBJ whole genome shotgun (WGS) entry which is preliminary data.</text>
</comment>
<dbReference type="InterPro" id="IPR016187">
    <property type="entry name" value="CTDL_fold"/>
</dbReference>
<dbReference type="OrthoDB" id="6100864at2759"/>
<dbReference type="PROSITE" id="PS50041">
    <property type="entry name" value="C_TYPE_LECTIN_2"/>
    <property type="match status" value="1"/>
</dbReference>
<proteinExistence type="predicted"/>
<dbReference type="InterPro" id="IPR016186">
    <property type="entry name" value="C-type_lectin-like/link_sf"/>
</dbReference>
<gene>
    <name evidence="2" type="ORF">MEDL_64763</name>
</gene>
<dbReference type="EMBL" id="CAJPWZ010003147">
    <property type="protein sequence ID" value="CAG2253246.1"/>
    <property type="molecule type" value="Genomic_DNA"/>
</dbReference>
<dbReference type="InterPro" id="IPR050111">
    <property type="entry name" value="C-type_lectin/snaclec_domain"/>
</dbReference>
<protein>
    <submittedName>
        <fullName evidence="2">MRC</fullName>
    </submittedName>
</protein>